<keyword evidence="1" id="KW-0472">Membrane</keyword>
<evidence type="ECO:0000256" key="1">
    <source>
        <dbReference type="SAM" id="Phobius"/>
    </source>
</evidence>
<keyword evidence="1" id="KW-1133">Transmembrane helix</keyword>
<dbReference type="GO" id="GO:0016020">
    <property type="term" value="C:membrane"/>
    <property type="evidence" value="ECO:0007669"/>
    <property type="project" value="TreeGrafter"/>
</dbReference>
<keyword evidence="1" id="KW-0812">Transmembrane</keyword>
<dbReference type="AlphaFoldDB" id="C9Y662"/>
<feature type="transmembrane region" description="Helical" evidence="1">
    <location>
        <begin position="12"/>
        <end position="33"/>
    </location>
</feature>
<dbReference type="InterPro" id="IPR050879">
    <property type="entry name" value="Acyltransferase_3"/>
</dbReference>
<dbReference type="PANTHER" id="PTHR23028">
    <property type="entry name" value="ACETYLTRANSFERASE"/>
    <property type="match status" value="1"/>
</dbReference>
<organism evidence="3">
    <name type="scientific">Curvibacter symbiont subsp. Hydra magnipapillata</name>
    <dbReference type="NCBI Taxonomy" id="667019"/>
    <lineage>
        <taxon>Bacteria</taxon>
        <taxon>Pseudomonadati</taxon>
        <taxon>Pseudomonadota</taxon>
        <taxon>Betaproteobacteria</taxon>
        <taxon>Burkholderiales</taxon>
        <taxon>Comamonadaceae</taxon>
        <taxon>Curvibacter</taxon>
    </lineage>
</organism>
<dbReference type="InterPro" id="IPR043968">
    <property type="entry name" value="SGNH"/>
</dbReference>
<evidence type="ECO:0000259" key="2">
    <source>
        <dbReference type="Pfam" id="PF19040"/>
    </source>
</evidence>
<sequence length="366" mass="41214">MSRLLSSRPMVSIGLISYPLYLWHWPLLSFAHIFEGGQPPVQVRLALLLIAFVLAVLTYWGVERPFRGLPRRWAVGVLVILVVFVGLLGNNIDHRDGLERIRHRKMIQLSEQAQQDFVDFEKVGLITEDRCEIPFRFPEREVCLFTRRESPVNAVVVGDSHAVHAFWGLSQALASSGDNLQVRGRGACAPLLGLGTTAPPYHCQPGVNETWQTIPADIPIPKVFIVYRGRYLLNDATHEQVLAYKLALDRTLRMLENAGKLVYYFLPLAEPGFDPRLCLGKLPMARTPPRSCDIDVTADKTQTRVLREVVAEVMEQHPRVRLLDPKPAYCGKDSCAIIQDGHSVFKDENHLSHYGSMLVGSHLKLD</sequence>
<gene>
    <name evidence="3" type="ORF">Csp_E34390</name>
</gene>
<dbReference type="PANTHER" id="PTHR23028:SF53">
    <property type="entry name" value="ACYL_TRANSF_3 DOMAIN-CONTAINING PROTEIN"/>
    <property type="match status" value="1"/>
</dbReference>
<dbReference type="EMBL" id="FN543101">
    <property type="protein sequence ID" value="CBA26351.1"/>
    <property type="molecule type" value="Genomic_DNA"/>
</dbReference>
<accession>C9Y662</accession>
<dbReference type="Pfam" id="PF19040">
    <property type="entry name" value="SGNH"/>
    <property type="match status" value="1"/>
</dbReference>
<evidence type="ECO:0000313" key="3">
    <source>
        <dbReference type="EMBL" id="CBA26351.1"/>
    </source>
</evidence>
<reference evidence="3" key="1">
    <citation type="journal article" date="2010" name="Nature">
        <title>The Dynamic genome of Hydra.</title>
        <authorList>
            <person name="Chapman J.A."/>
            <person name="Kirkness E.F."/>
            <person name="Simakov O."/>
            <person name="Hampson S.E."/>
            <person name="Mitros T."/>
            <person name="Weinmaier T."/>
            <person name="Rattei T."/>
            <person name="Balasubramanian P.G."/>
            <person name="Borman J."/>
            <person name="Busam D."/>
            <person name="Disbennett K."/>
            <person name="Pfannkoch C."/>
            <person name="Sumin N."/>
            <person name="Sutton G."/>
            <person name="Viswanathan L."/>
            <person name="Walenz B."/>
            <person name="Goodstein D.M."/>
            <person name="Hellsten U."/>
            <person name="Kawashima T."/>
            <person name="Prochnik S.E."/>
            <person name="Putnam N.H."/>
            <person name="Shu S."/>
            <person name="Blumberg B."/>
            <person name="Dana C.E."/>
            <person name="Gee L."/>
            <person name="Kibler D.F."/>
            <person name="Law L."/>
            <person name="Lindgens D."/>
            <person name="Martinez D.E."/>
            <person name="Peng J."/>
            <person name="Wigge P.A."/>
            <person name="Bertulat B."/>
            <person name="Guder C."/>
            <person name="Nakamura Y."/>
            <person name="Ozbek S."/>
            <person name="Watanabe H."/>
            <person name="Khalturin K."/>
            <person name="Hemmrich G."/>
            <person name="Franke A."/>
            <person name="Augustin R."/>
            <person name="Fraune S."/>
            <person name="Hayakawa E."/>
            <person name="Hayakawa S."/>
            <person name="Hirose M."/>
            <person name="Hwang J."/>
            <person name="Ikeo K."/>
            <person name="Nishimiya-Fujisawa C."/>
            <person name="Ogura A."/>
            <person name="Takahashi T."/>
            <person name="Steinmetz P.R."/>
            <person name="Zhang X."/>
            <person name="Aufschnaiter R."/>
            <person name="Eder M.K."/>
            <person name="Gorny A.K."/>
            <person name="Salvenmoser W."/>
            <person name="Heimberg A.M."/>
            <person name="Wheeler B.M."/>
            <person name="Peterson K.J."/>
            <person name="Boettger A."/>
            <person name="Tischler P."/>
            <person name="Wolf A."/>
            <person name="Gojobori T."/>
            <person name="Remington K.A."/>
            <person name="Strausberg R.L."/>
            <person name="Venter J."/>
            <person name="Technau U."/>
            <person name="Hobmayer B."/>
            <person name="Bosch T.C."/>
            <person name="Holstein T.W."/>
            <person name="Fujisawa T."/>
            <person name="Bode H.R."/>
            <person name="David C.N."/>
            <person name="Rokhsar D.S."/>
            <person name="Steele R.E."/>
        </authorList>
    </citation>
    <scope>NUCLEOTIDE SEQUENCE</scope>
</reference>
<feature type="transmembrane region" description="Helical" evidence="1">
    <location>
        <begin position="45"/>
        <end position="62"/>
    </location>
</feature>
<feature type="domain" description="SGNH" evidence="2">
    <location>
        <begin position="130"/>
        <end position="363"/>
    </location>
</feature>
<dbReference type="GO" id="GO:0000271">
    <property type="term" value="P:polysaccharide biosynthetic process"/>
    <property type="evidence" value="ECO:0007669"/>
    <property type="project" value="TreeGrafter"/>
</dbReference>
<name>C9Y662_CURXX</name>
<protein>
    <recommendedName>
        <fullName evidence="2">SGNH domain-containing protein</fullName>
    </recommendedName>
</protein>
<proteinExistence type="predicted"/>
<feature type="transmembrane region" description="Helical" evidence="1">
    <location>
        <begin position="74"/>
        <end position="92"/>
    </location>
</feature>